<dbReference type="EMBL" id="BMOE01000021">
    <property type="protein sequence ID" value="GGJ88547.1"/>
    <property type="molecule type" value="Genomic_DNA"/>
</dbReference>
<sequence>MKRPVLALLVSALLAGALAQSTTPDPQPLPPAAPADPAVPADPTVPADPAVPVVPVDVPPLPEPQPAPTPTPTPDAPVTPAPLPLPTPDPAPAPLPAPATPTPGVTVPAQPVPAPAAPTPGVTVPVPTPDLTLVLDAPLKLLQDGRPVTGSARQTLVIPGERVAVLRRGGVVTTSLEADLRAFARKVGSAPQDARFEAYPSGWTLVQRDGVTVDLDRSRATLLAALKNPATRTVALTFSTQAPARTLNFFVSKGVTTFLATGQTNYYGSSRARITNIHVGASRFKDRMFEGRTFSFNTFLGDISEKTGFVPGLVIAGDRTATGVGGGICQVSSTVFRALYGAGLPIVERRNHSYQVHYYDPQGMDATIYQPSQDLRFANDTGGALWFQTDWDDAHARLTVNVFGAPRDYTVSVARPVTLSTTPSPADRLIPDPTLPAGQRRQVDWAAPGAQIRVTRSFLRDGKVFRTDTMNSTYVPWPNIYMVGTRK</sequence>
<dbReference type="RefSeq" id="WP_188964674.1">
    <property type="nucleotide sequence ID" value="NZ_BMOE01000021.1"/>
</dbReference>
<reference evidence="3" key="2">
    <citation type="submission" date="2020-09" db="EMBL/GenBank/DDBJ databases">
        <authorList>
            <person name="Sun Q."/>
            <person name="Ohkuma M."/>
        </authorList>
    </citation>
    <scope>NUCLEOTIDE SEQUENCE</scope>
    <source>
        <strain evidence="3">JCM 14371</strain>
    </source>
</reference>
<feature type="signal peptide" evidence="2">
    <location>
        <begin position="1"/>
        <end position="19"/>
    </location>
</feature>
<feature type="chain" id="PRO_5037618286" evidence="2">
    <location>
        <begin position="20"/>
        <end position="487"/>
    </location>
</feature>
<dbReference type="Proteomes" id="UP000635726">
    <property type="component" value="Unassembled WGS sequence"/>
</dbReference>
<reference evidence="3" key="1">
    <citation type="journal article" date="2014" name="Int. J. Syst. Evol. Microbiol.">
        <title>Complete genome sequence of Corynebacterium casei LMG S-19264T (=DSM 44701T), isolated from a smear-ripened cheese.</title>
        <authorList>
            <consortium name="US DOE Joint Genome Institute (JGI-PGF)"/>
            <person name="Walter F."/>
            <person name="Albersmeier A."/>
            <person name="Kalinowski J."/>
            <person name="Ruckert C."/>
        </authorList>
    </citation>
    <scope>NUCLEOTIDE SEQUENCE</scope>
    <source>
        <strain evidence="3">JCM 14371</strain>
    </source>
</reference>
<keyword evidence="2" id="KW-0732">Signal</keyword>
<name>A0A917PR40_9DEIO</name>
<feature type="compositionally biased region" description="Low complexity" evidence="1">
    <location>
        <begin position="35"/>
        <end position="56"/>
    </location>
</feature>
<dbReference type="InterPro" id="IPR052913">
    <property type="entry name" value="Glycopeptide_resist_protein"/>
</dbReference>
<evidence type="ECO:0000256" key="1">
    <source>
        <dbReference type="SAM" id="MobiDB-lite"/>
    </source>
</evidence>
<dbReference type="InterPro" id="IPR007391">
    <property type="entry name" value="Vancomycin_resist_VanW"/>
</dbReference>
<accession>A0A917PR40</accession>
<evidence type="ECO:0000313" key="3">
    <source>
        <dbReference type="EMBL" id="GGJ88547.1"/>
    </source>
</evidence>
<dbReference type="AlphaFoldDB" id="A0A917PR40"/>
<gene>
    <name evidence="3" type="ORF">GCM10008939_35800</name>
</gene>
<dbReference type="PANTHER" id="PTHR35788">
    <property type="entry name" value="EXPORTED PROTEIN-RELATED"/>
    <property type="match status" value="1"/>
</dbReference>
<evidence type="ECO:0000313" key="4">
    <source>
        <dbReference type="Proteomes" id="UP000635726"/>
    </source>
</evidence>
<dbReference type="PANTHER" id="PTHR35788:SF1">
    <property type="entry name" value="EXPORTED PROTEIN"/>
    <property type="match status" value="1"/>
</dbReference>
<feature type="compositionally biased region" description="Pro residues" evidence="1">
    <location>
        <begin position="25"/>
        <end position="34"/>
    </location>
</feature>
<organism evidence="3 4">
    <name type="scientific">Deinococcus aquiradiocola</name>
    <dbReference type="NCBI Taxonomy" id="393059"/>
    <lineage>
        <taxon>Bacteria</taxon>
        <taxon>Thermotogati</taxon>
        <taxon>Deinococcota</taxon>
        <taxon>Deinococci</taxon>
        <taxon>Deinococcales</taxon>
        <taxon>Deinococcaceae</taxon>
        <taxon>Deinococcus</taxon>
    </lineage>
</organism>
<evidence type="ECO:0000256" key="2">
    <source>
        <dbReference type="SAM" id="SignalP"/>
    </source>
</evidence>
<proteinExistence type="predicted"/>
<protein>
    <submittedName>
        <fullName evidence="3">Uncharacterized protein</fullName>
    </submittedName>
</protein>
<feature type="region of interest" description="Disordered" evidence="1">
    <location>
        <begin position="20"/>
        <end position="118"/>
    </location>
</feature>
<dbReference type="Pfam" id="PF04294">
    <property type="entry name" value="VanW"/>
    <property type="match status" value="1"/>
</dbReference>
<keyword evidence="4" id="KW-1185">Reference proteome</keyword>
<comment type="caution">
    <text evidence="3">The sequence shown here is derived from an EMBL/GenBank/DDBJ whole genome shotgun (WGS) entry which is preliminary data.</text>
</comment>
<feature type="compositionally biased region" description="Pro residues" evidence="1">
    <location>
        <begin position="57"/>
        <end position="101"/>
    </location>
</feature>